<evidence type="ECO:0000313" key="1">
    <source>
        <dbReference type="EMBL" id="OAO89155.1"/>
    </source>
</evidence>
<organism evidence="1 2">
    <name type="scientific">Arabidopsis thaliana</name>
    <name type="common">Mouse-ear cress</name>
    <dbReference type="NCBI Taxonomy" id="3702"/>
    <lineage>
        <taxon>Eukaryota</taxon>
        <taxon>Viridiplantae</taxon>
        <taxon>Streptophyta</taxon>
        <taxon>Embryophyta</taxon>
        <taxon>Tracheophyta</taxon>
        <taxon>Spermatophyta</taxon>
        <taxon>Magnoliopsida</taxon>
        <taxon>eudicotyledons</taxon>
        <taxon>Gunneridae</taxon>
        <taxon>Pentapetalae</taxon>
        <taxon>rosids</taxon>
        <taxon>malvids</taxon>
        <taxon>Brassicales</taxon>
        <taxon>Brassicaceae</taxon>
        <taxon>Camelineae</taxon>
        <taxon>Arabidopsis</taxon>
    </lineage>
</organism>
<dbReference type="AlphaFoldDB" id="A0A178U6A2"/>
<sequence length="69" mass="7524">MPNESSDSSSSAFTVISTQKRASIPNPSAQCTHLEQHLVPFSPHFEGVLHTPSCLLLSTLLLEIPYTTK</sequence>
<keyword evidence="1" id="KW-0496">Mitochondrion</keyword>
<comment type="caution">
    <text evidence="1">The sequence shown here is derived from an EMBL/GenBank/DDBJ whole genome shotgun (WGS) entry which is preliminary data.</text>
</comment>
<protein>
    <submittedName>
        <fullName evidence="1">Uncharacterized protein</fullName>
    </submittedName>
</protein>
<geneLocation type="mitochondrion" evidence="1"/>
<dbReference type="Proteomes" id="UP000078284">
    <property type="component" value="Unassembled WGS sequence"/>
</dbReference>
<reference evidence="2" key="1">
    <citation type="journal article" date="2016" name="Proc. Natl. Acad. Sci. U.S.A.">
        <title>Chromosome-level assembly of Arabidopsis thaliana Ler reveals the extent of translocation and inversion polymorphisms.</title>
        <authorList>
            <person name="Zapata L."/>
            <person name="Ding J."/>
            <person name="Willing E.M."/>
            <person name="Hartwig B."/>
            <person name="Bezdan D."/>
            <person name="Jiao W.B."/>
            <person name="Patel V."/>
            <person name="Velikkakam James G."/>
            <person name="Koornneef M."/>
            <person name="Ossowski S."/>
            <person name="Schneeberger K."/>
        </authorList>
    </citation>
    <scope>NUCLEOTIDE SEQUENCE [LARGE SCALE GENOMIC DNA]</scope>
    <source>
        <strain evidence="2">cv. Landsberg erecta</strain>
    </source>
</reference>
<name>A0A178U6A2_ARATH</name>
<proteinExistence type="predicted"/>
<dbReference type="EMBL" id="LUHQ01000021">
    <property type="protein sequence ID" value="OAO89155.1"/>
    <property type="molecule type" value="Genomic_DNA"/>
</dbReference>
<gene>
    <name evidence="1" type="ORF">AXX17_ATUG03850</name>
</gene>
<evidence type="ECO:0000313" key="2">
    <source>
        <dbReference type="Proteomes" id="UP000078284"/>
    </source>
</evidence>
<accession>A0A178U6A2</accession>